<gene>
    <name evidence="8" type="ORF">GGQ59_000062</name>
</gene>
<feature type="compositionally biased region" description="Low complexity" evidence="5">
    <location>
        <begin position="445"/>
        <end position="459"/>
    </location>
</feature>
<dbReference type="Gene3D" id="1.25.40.10">
    <property type="entry name" value="Tetratricopeptide repeat domain"/>
    <property type="match status" value="1"/>
</dbReference>
<dbReference type="RefSeq" id="WP_183814761.1">
    <property type="nucleotide sequence ID" value="NZ_JACHOB010000001.1"/>
</dbReference>
<dbReference type="GO" id="GO:0016020">
    <property type="term" value="C:membrane"/>
    <property type="evidence" value="ECO:0007669"/>
    <property type="project" value="UniProtKB-SubCell"/>
</dbReference>
<reference evidence="8 9" key="1">
    <citation type="submission" date="2020-08" db="EMBL/GenBank/DDBJ databases">
        <title>Genomic Encyclopedia of Type Strains, Phase IV (KMG-IV): sequencing the most valuable type-strain genomes for metagenomic binning, comparative biology and taxonomic classification.</title>
        <authorList>
            <person name="Goeker M."/>
        </authorList>
    </citation>
    <scope>NUCLEOTIDE SEQUENCE [LARGE SCALE GENOMIC DNA]</scope>
    <source>
        <strain evidence="8 9">DSM 102850</strain>
    </source>
</reference>
<dbReference type="SUPFAM" id="SSF48452">
    <property type="entry name" value="TPR-like"/>
    <property type="match status" value="2"/>
</dbReference>
<evidence type="ECO:0000256" key="6">
    <source>
        <dbReference type="SAM" id="Phobius"/>
    </source>
</evidence>
<comment type="subcellular location">
    <subcellularLocation>
        <location evidence="1">Membrane</location>
    </subcellularLocation>
</comment>
<feature type="transmembrane region" description="Helical" evidence="6">
    <location>
        <begin position="43"/>
        <end position="68"/>
    </location>
</feature>
<keyword evidence="9" id="KW-1185">Reference proteome</keyword>
<dbReference type="Pfam" id="PF07219">
    <property type="entry name" value="HemY_N"/>
    <property type="match status" value="1"/>
</dbReference>
<dbReference type="InterPro" id="IPR010817">
    <property type="entry name" value="HemY_N"/>
</dbReference>
<evidence type="ECO:0000256" key="2">
    <source>
        <dbReference type="ARBA" id="ARBA00022692"/>
    </source>
</evidence>
<keyword evidence="2 6" id="KW-0812">Transmembrane</keyword>
<evidence type="ECO:0000259" key="7">
    <source>
        <dbReference type="Pfam" id="PF07219"/>
    </source>
</evidence>
<proteinExistence type="predicted"/>
<dbReference type="InterPro" id="IPR011990">
    <property type="entry name" value="TPR-like_helical_dom_sf"/>
</dbReference>
<comment type="caution">
    <text evidence="8">The sequence shown here is derived from an EMBL/GenBank/DDBJ whole genome shotgun (WGS) entry which is preliminary data.</text>
</comment>
<dbReference type="AlphaFoldDB" id="A0A840I023"/>
<feature type="transmembrane region" description="Helical" evidence="6">
    <location>
        <begin position="5"/>
        <end position="23"/>
    </location>
</feature>
<feature type="region of interest" description="Disordered" evidence="5">
    <location>
        <begin position="445"/>
        <end position="501"/>
    </location>
</feature>
<evidence type="ECO:0000256" key="3">
    <source>
        <dbReference type="ARBA" id="ARBA00022989"/>
    </source>
</evidence>
<evidence type="ECO:0000256" key="1">
    <source>
        <dbReference type="ARBA" id="ARBA00004370"/>
    </source>
</evidence>
<protein>
    <submittedName>
        <fullName evidence="8">HemY protein</fullName>
    </submittedName>
</protein>
<evidence type="ECO:0000313" key="9">
    <source>
        <dbReference type="Proteomes" id="UP000563524"/>
    </source>
</evidence>
<sequence>MLRIFLYLVAVALVAFTAIWVMGIEGFTEVRIGSRSISGSTAAFIGLLMFAGVLLIFGTTIVSALAGLPTRLRRRRQAKQQTRGMVALTRGLEAVAAGDAEDAQRNALLAQRNLEQPALTRLLTAQAAQLAGDDQTARESYAAMLEAPETEFLGLRGLYLQAMARGDKDEAKAYADRAFRLRPGAPWAFDSVYRLSLERGGWGDAREALLLAGKHGTQTGADAARKEAALLTAGAYAAKDSGDREGAKRDAEAALKKAPGFAPAAVLAAREEAANGKRNRALKTLDAAWAAAPHRAIARTMTDILADQSPQKRAARLRKLAAQNEGHAESRLLLAEQHVILGEYAQAQELLLPLLKDRPTAHTFAVMADAVEGQHGKAAAEPWLERAAEAPRDPSLGADGTFSLTTEGWRRLVEEYGDHARLAPPPLEVVNTALSEDDLLFLTAPPASEEAEEPAQPTEGEAETKAPEPAYPVIVSDADPSEEAASPDVSSADKVAAARRV</sequence>
<feature type="domain" description="HemY N-terminal" evidence="7">
    <location>
        <begin position="31"/>
        <end position="132"/>
    </location>
</feature>
<evidence type="ECO:0000313" key="8">
    <source>
        <dbReference type="EMBL" id="MBB4657562.1"/>
    </source>
</evidence>
<dbReference type="EMBL" id="JACHOB010000001">
    <property type="protein sequence ID" value="MBB4657562.1"/>
    <property type="molecule type" value="Genomic_DNA"/>
</dbReference>
<keyword evidence="4 6" id="KW-0472">Membrane</keyword>
<organism evidence="8 9">
    <name type="scientific">Parvularcula dongshanensis</name>
    <dbReference type="NCBI Taxonomy" id="1173995"/>
    <lineage>
        <taxon>Bacteria</taxon>
        <taxon>Pseudomonadati</taxon>
        <taxon>Pseudomonadota</taxon>
        <taxon>Alphaproteobacteria</taxon>
        <taxon>Parvularculales</taxon>
        <taxon>Parvularculaceae</taxon>
        <taxon>Parvularcula</taxon>
    </lineage>
</organism>
<evidence type="ECO:0000256" key="5">
    <source>
        <dbReference type="SAM" id="MobiDB-lite"/>
    </source>
</evidence>
<name>A0A840I023_9PROT</name>
<keyword evidence="3 6" id="KW-1133">Transmembrane helix</keyword>
<evidence type="ECO:0000256" key="4">
    <source>
        <dbReference type="ARBA" id="ARBA00023136"/>
    </source>
</evidence>
<dbReference type="Proteomes" id="UP000563524">
    <property type="component" value="Unassembled WGS sequence"/>
</dbReference>
<accession>A0A840I023</accession>